<feature type="region of interest" description="Disordered" evidence="1">
    <location>
        <begin position="821"/>
        <end position="854"/>
    </location>
</feature>
<dbReference type="OrthoDB" id="4760831at2759"/>
<evidence type="ECO:0000313" key="3">
    <source>
        <dbReference type="Proteomes" id="UP000254866"/>
    </source>
</evidence>
<feature type="compositionally biased region" description="Basic residues" evidence="1">
    <location>
        <begin position="836"/>
        <end position="845"/>
    </location>
</feature>
<name>A0A370TBD8_9HELO</name>
<dbReference type="RefSeq" id="XP_031865491.1">
    <property type="nucleotide sequence ID" value="XM_032018192.1"/>
</dbReference>
<feature type="region of interest" description="Disordered" evidence="1">
    <location>
        <begin position="507"/>
        <end position="545"/>
    </location>
</feature>
<feature type="region of interest" description="Disordered" evidence="1">
    <location>
        <begin position="566"/>
        <end position="588"/>
    </location>
</feature>
<gene>
    <name evidence="2" type="ORF">BP5553_09569</name>
</gene>
<protein>
    <submittedName>
        <fullName evidence="2">Uncharacterized protein</fullName>
    </submittedName>
</protein>
<evidence type="ECO:0000313" key="2">
    <source>
        <dbReference type="EMBL" id="RDL31360.1"/>
    </source>
</evidence>
<keyword evidence="3" id="KW-1185">Reference proteome</keyword>
<dbReference type="GeneID" id="43602418"/>
<proteinExistence type="predicted"/>
<dbReference type="AlphaFoldDB" id="A0A370TBD8"/>
<dbReference type="STRING" id="2656787.A0A370TBD8"/>
<accession>A0A370TBD8</accession>
<dbReference type="Proteomes" id="UP000254866">
    <property type="component" value="Unassembled WGS sequence"/>
</dbReference>
<reference evidence="2 3" key="1">
    <citation type="journal article" date="2018" name="IMA Fungus">
        <title>IMA Genome-F 9: Draft genome sequence of Annulohypoxylon stygium, Aspergillus mulundensis, Berkeleyomyces basicola (syn. Thielaviopsis basicola), Ceratocystis smalleyi, two Cercospora beticola strains, Coleophoma cylindrospora, Fusarium fracticaudum, Phialophora cf. hyalina, and Morchella septimelata.</title>
        <authorList>
            <person name="Wingfield B.D."/>
            <person name="Bills G.F."/>
            <person name="Dong Y."/>
            <person name="Huang W."/>
            <person name="Nel W.J."/>
            <person name="Swalarsk-Parry B.S."/>
            <person name="Vaghefi N."/>
            <person name="Wilken P.M."/>
            <person name="An Z."/>
            <person name="de Beer Z.W."/>
            <person name="De Vos L."/>
            <person name="Chen L."/>
            <person name="Duong T.A."/>
            <person name="Gao Y."/>
            <person name="Hammerbacher A."/>
            <person name="Kikkert J.R."/>
            <person name="Li Y."/>
            <person name="Li H."/>
            <person name="Li K."/>
            <person name="Li Q."/>
            <person name="Liu X."/>
            <person name="Ma X."/>
            <person name="Naidoo K."/>
            <person name="Pethybridge S.J."/>
            <person name="Sun J."/>
            <person name="Steenkamp E.T."/>
            <person name="van der Nest M.A."/>
            <person name="van Wyk S."/>
            <person name="Wingfield M.J."/>
            <person name="Xiong C."/>
            <person name="Yue Q."/>
            <person name="Zhang X."/>
        </authorList>
    </citation>
    <scope>NUCLEOTIDE SEQUENCE [LARGE SCALE GENOMIC DNA]</scope>
    <source>
        <strain evidence="2 3">BP 5553</strain>
    </source>
</reference>
<evidence type="ECO:0000256" key="1">
    <source>
        <dbReference type="SAM" id="MobiDB-lite"/>
    </source>
</evidence>
<sequence length="874" mass="96823">MGYAEERWCSEHSASASQPSLASSQHASAIPEPYYYLGYFPSEDQLSFYLDIQQEGMSALSGGDAMAKHPSDTLWKGGYGPASSGGESDEATQDRTPLYSVPTSTHDTCRAKYHMKELGTFARRVEEAALRAFPNRGRSRYKQVIAVLIQWGDDNSTVQPEIDRMRTILEACYGFYTHLWHIPSTASHLKLMSMALQFVQDYGTSDNLLVVYYGGPSVISNSGQSTWMYGQDPFTPSVNWSAIQSLFEESRSDVLFLLDCCATRGLARGGSHGVIETIAACESEPWVGGPGRNLFTNALISVLEDWVTRPSFTAAMLHSEVLAAMKTEQPARREWTDLQDIRDRKTPIYLLDSIDPKALSIELATRRIVNGRASANFSWPGVVLSPSNPSPVFSKFDIYNPANLLRTLKNGHLQIPHVLISVALEEHQSSDFEAWYRWIRQVPGLANYAVVEGIYKSHSTMLLVSIPLLIWDMLPDDHAVSFVGYVQSRNLLAAESVEDFQRLAGVKETVSRPESQRKSTKAYSTPSPIPTEKQANGMVRGTQSPEPALESATLIKITTLSAEKPSYDPKQVAGTSSESNRRFSKMEDPPQFDSFAIDAPGNHRTLAAKDLDPSRRSAKPDAQVQAEIFGTGKLIKDLMQEAKLAREEASRAWDELGKREKEERDKLSKLREGKSVFVGPFQVSAVDERAAPPDMSSKAAAILGTILSPREAMQQHKRSKSEPRNAKVGNNKAVYSGEHKANIPYGAPPPPNPEPKAIVLNGHPSTFRDPDPGALRTMMSFEPSEETLLKEEMRSARLPNRQDLETAYTFLDDEDMHEVGKGLGNGYGSGADPAVPRRKGSKLVKKPRDFSGERVRRSVDERLGIDYPILRCVT</sequence>
<feature type="region of interest" description="Disordered" evidence="1">
    <location>
        <begin position="73"/>
        <end position="101"/>
    </location>
</feature>
<dbReference type="EMBL" id="NPIC01000012">
    <property type="protein sequence ID" value="RDL31360.1"/>
    <property type="molecule type" value="Genomic_DNA"/>
</dbReference>
<comment type="caution">
    <text evidence="2">The sequence shown here is derived from an EMBL/GenBank/DDBJ whole genome shotgun (WGS) entry which is preliminary data.</text>
</comment>
<organism evidence="2 3">
    <name type="scientific">Venustampulla echinocandica</name>
    <dbReference type="NCBI Taxonomy" id="2656787"/>
    <lineage>
        <taxon>Eukaryota</taxon>
        <taxon>Fungi</taxon>
        <taxon>Dikarya</taxon>
        <taxon>Ascomycota</taxon>
        <taxon>Pezizomycotina</taxon>
        <taxon>Leotiomycetes</taxon>
        <taxon>Helotiales</taxon>
        <taxon>Pleuroascaceae</taxon>
        <taxon>Venustampulla</taxon>
    </lineage>
</organism>
<feature type="compositionally biased region" description="Basic and acidic residues" evidence="1">
    <location>
        <begin position="579"/>
        <end position="588"/>
    </location>
</feature>